<dbReference type="STRING" id="1121022.GCA_000376105_03454"/>
<dbReference type="Pfam" id="PF02655">
    <property type="entry name" value="ATP-grasp_3"/>
    <property type="match status" value="1"/>
</dbReference>
<dbReference type="AlphaFoldDB" id="V4P407"/>
<feature type="domain" description="ATP-grasp fold PylC-type" evidence="1">
    <location>
        <begin position="75"/>
        <end position="225"/>
    </location>
</feature>
<dbReference type="eggNOG" id="COG3919">
    <property type="taxonomic scope" value="Bacteria"/>
</dbReference>
<name>V4P407_9CAUL</name>
<keyword evidence="3" id="KW-1185">Reference proteome</keyword>
<proteinExistence type="predicted"/>
<evidence type="ECO:0000313" key="2">
    <source>
        <dbReference type="EMBL" id="ESQ88677.1"/>
    </source>
</evidence>
<dbReference type="GO" id="GO:0046872">
    <property type="term" value="F:metal ion binding"/>
    <property type="evidence" value="ECO:0007669"/>
    <property type="project" value="InterPro"/>
</dbReference>
<dbReference type="Gene3D" id="3.30.470.20">
    <property type="entry name" value="ATP-grasp fold, B domain"/>
    <property type="match status" value="1"/>
</dbReference>
<reference evidence="2 3" key="1">
    <citation type="journal article" date="2014" name="Nature">
        <title>Sequential evolution of bacterial morphology by co-option of a developmental regulator.</title>
        <authorList>
            <person name="Jiang C."/>
            <person name="Brown P.J."/>
            <person name="Ducret A."/>
            <person name="Brun Y.V."/>
        </authorList>
    </citation>
    <scope>NUCLEOTIDE SEQUENCE [LARGE SCALE GENOMIC DNA]</scope>
    <source>
        <strain evidence="2 3">DSM 16100</strain>
    </source>
</reference>
<dbReference type="PATRIC" id="fig|1121022.4.peg.3184"/>
<evidence type="ECO:0000313" key="3">
    <source>
        <dbReference type="Proteomes" id="UP000017837"/>
    </source>
</evidence>
<protein>
    <recommendedName>
        <fullName evidence="1">ATP-grasp fold PylC-type domain-containing protein</fullName>
    </recommendedName>
</protein>
<dbReference type="Proteomes" id="UP000017837">
    <property type="component" value="Unassembled WGS sequence"/>
</dbReference>
<dbReference type="EMBL" id="AWGB01000035">
    <property type="protein sequence ID" value="ESQ88677.1"/>
    <property type="molecule type" value="Genomic_DNA"/>
</dbReference>
<dbReference type="InterPro" id="IPR003806">
    <property type="entry name" value="ATP-grasp_PylC-type"/>
</dbReference>
<evidence type="ECO:0000259" key="1">
    <source>
        <dbReference type="Pfam" id="PF02655"/>
    </source>
</evidence>
<accession>V4P407</accession>
<comment type="caution">
    <text evidence="2">The sequence shown here is derived from an EMBL/GenBank/DDBJ whole genome shotgun (WGS) entry which is preliminary data.</text>
</comment>
<dbReference type="GO" id="GO:0005524">
    <property type="term" value="F:ATP binding"/>
    <property type="evidence" value="ECO:0007669"/>
    <property type="project" value="InterPro"/>
</dbReference>
<sequence length="329" mass="36346">MGCDVFQTALFGKGLTYRSPRFEPDGFAADAERIVEQTNPDLIVPLCEEIYYWAQLRPPALFAPSLETLMRLHSKHEFARFAAGLGLSVPMTERTPDWAPDSVFKPEFSRFGVRLLIRHAQGPGKEDPCNPWIRQAYVDGEDLSFYAIAREGRLRAFSAYRSAWRTKGGASYYFDPLESELSDRLLTIAATLVSALDLTGQIACDLRMDAYGKLWLLECNPRATSGLHLLAHDPAALASAFLADGDRLAADRQPACVGLAMALYGLPDAVRNGRLRGWRQDSRRARDVLAKRELPALADSLSLSLKAAQGGRGLAELLTQDIECNGRLS</sequence>
<organism evidence="2 3">
    <name type="scientific">Asticcacaulis benevestitus DSM 16100 = ATCC BAA-896</name>
    <dbReference type="NCBI Taxonomy" id="1121022"/>
    <lineage>
        <taxon>Bacteria</taxon>
        <taxon>Pseudomonadati</taxon>
        <taxon>Pseudomonadota</taxon>
        <taxon>Alphaproteobacteria</taxon>
        <taxon>Caulobacterales</taxon>
        <taxon>Caulobacteraceae</taxon>
        <taxon>Asticcacaulis</taxon>
    </lineage>
</organism>
<gene>
    <name evidence="2" type="ORF">ABENE_15660</name>
</gene>
<dbReference type="SUPFAM" id="SSF56059">
    <property type="entry name" value="Glutathione synthetase ATP-binding domain-like"/>
    <property type="match status" value="1"/>
</dbReference>